<feature type="domain" description="Sialidase" evidence="3">
    <location>
        <begin position="321"/>
        <end position="504"/>
    </location>
</feature>
<proteinExistence type="predicted"/>
<dbReference type="InterPro" id="IPR011040">
    <property type="entry name" value="Sialidase"/>
</dbReference>
<dbReference type="InterPro" id="IPR036278">
    <property type="entry name" value="Sialidase_sf"/>
</dbReference>
<name>A0ABU1NXK8_9BACL</name>
<gene>
    <name evidence="4" type="ORF">J2736_003439</name>
</gene>
<dbReference type="InterPro" id="IPR003343">
    <property type="entry name" value="Big_2"/>
</dbReference>
<accession>A0ABU1NXK8</accession>
<dbReference type="InterPro" id="IPR008964">
    <property type="entry name" value="Invasin/intimin_cell_adhesion"/>
</dbReference>
<dbReference type="CDD" id="cd15482">
    <property type="entry name" value="Sialidase_non-viral"/>
    <property type="match status" value="1"/>
</dbReference>
<evidence type="ECO:0000259" key="3">
    <source>
        <dbReference type="Pfam" id="PF13088"/>
    </source>
</evidence>
<keyword evidence="5" id="KW-1185">Reference proteome</keyword>
<dbReference type="Gene3D" id="2.60.40.1080">
    <property type="match status" value="1"/>
</dbReference>
<feature type="domain" description="BIG2" evidence="2">
    <location>
        <begin position="550"/>
        <end position="620"/>
    </location>
</feature>
<feature type="chain" id="PRO_5046745786" evidence="1">
    <location>
        <begin position="28"/>
        <end position="632"/>
    </location>
</feature>
<feature type="domain" description="Sialidase" evidence="3">
    <location>
        <begin position="61"/>
        <end position="251"/>
    </location>
</feature>
<feature type="signal peptide" evidence="1">
    <location>
        <begin position="1"/>
        <end position="27"/>
    </location>
</feature>
<dbReference type="PANTHER" id="PTHR43752:SF2">
    <property type="entry name" value="BNR_ASP-BOX REPEAT FAMILY PROTEIN"/>
    <property type="match status" value="1"/>
</dbReference>
<reference evidence="4 5" key="1">
    <citation type="submission" date="2023-07" db="EMBL/GenBank/DDBJ databases">
        <title>Sorghum-associated microbial communities from plants grown in Nebraska, USA.</title>
        <authorList>
            <person name="Schachtman D."/>
        </authorList>
    </citation>
    <scope>NUCLEOTIDE SEQUENCE [LARGE SCALE GENOMIC DNA]</scope>
    <source>
        <strain evidence="4 5">CC258</strain>
    </source>
</reference>
<evidence type="ECO:0000313" key="4">
    <source>
        <dbReference type="EMBL" id="MDR6552237.1"/>
    </source>
</evidence>
<evidence type="ECO:0000313" key="5">
    <source>
        <dbReference type="Proteomes" id="UP001267290"/>
    </source>
</evidence>
<comment type="caution">
    <text evidence="4">The sequence shown here is derived from an EMBL/GenBank/DDBJ whole genome shotgun (WGS) entry which is preliminary data.</text>
</comment>
<dbReference type="Proteomes" id="UP001267290">
    <property type="component" value="Unassembled WGS sequence"/>
</dbReference>
<keyword evidence="1" id="KW-0732">Signal</keyword>
<protein>
    <submittedName>
        <fullName evidence="4">Neuraminidase</fullName>
    </submittedName>
</protein>
<sequence>MKKMKCLGLLLTVSLAFGSFSTVVADAAVPPVPEGITHSKMMPFDTIANHGSTMVELPDHTLFSVWFSGAGERDGNQTKLLGARSNDGGVTWTQPFVVYDTWDFPDNNPVLFVDSQARLWLFYGVIYNGQWVSTQTKYMYADPGSYEYTVRDGGNPKWHFPQPLYTNVGDPMVGKSTGFSGGKWNYNIKGSEIKYVLPSQVSTTVTDATYLDPSKYVAVTSKFNPTDTRYITDSFVVSMRNKYDQYLSYLESAKPYDDIYTGRTNEIINLLTTGVFTSNGSGGYSKYEPPAIKNSIERAAGADNNVAAFGAMYRRLGWQTKNKPIEVSLGNGKTRLILPLYSDSLSNSVCAYTDDRGITWKFSDAIVGSGTIQGSLIEKADGTIRGYFRSGKLDGRNGRMAWHTTYSESIDKGATWSVPKVDPNLKNDGGFELAKLSNGDWLLATNQETARGVVKAQQDGNRSSFTLLRSTDEGQTWKQVMIKDGMNNGETYEYPSVMVDHNGNALFNYTYKQPGLASIGFSKIKSNEIVTLVDSVISATYGAQQSPTTVDVTLPTIGLNVGGTTTLNYDLTIGGSTSAAAINTLTLTSDAPAVATINPTTGLVTAIKAGTAMITAVSNKYGTIYKCIIEVR</sequence>
<dbReference type="EMBL" id="JAVDSB010000005">
    <property type="protein sequence ID" value="MDR6552237.1"/>
    <property type="molecule type" value="Genomic_DNA"/>
</dbReference>
<dbReference type="Pfam" id="PF13088">
    <property type="entry name" value="BNR_2"/>
    <property type="match status" value="2"/>
</dbReference>
<organism evidence="4 5">
    <name type="scientific">Paenibacillus qinlingensis</name>
    <dbReference type="NCBI Taxonomy" id="1837343"/>
    <lineage>
        <taxon>Bacteria</taxon>
        <taxon>Bacillati</taxon>
        <taxon>Bacillota</taxon>
        <taxon>Bacilli</taxon>
        <taxon>Bacillales</taxon>
        <taxon>Paenibacillaceae</taxon>
        <taxon>Paenibacillus</taxon>
    </lineage>
</organism>
<evidence type="ECO:0000259" key="2">
    <source>
        <dbReference type="Pfam" id="PF02368"/>
    </source>
</evidence>
<dbReference type="Gene3D" id="2.120.10.10">
    <property type="match status" value="2"/>
</dbReference>
<evidence type="ECO:0000256" key="1">
    <source>
        <dbReference type="SAM" id="SignalP"/>
    </source>
</evidence>
<dbReference type="SUPFAM" id="SSF50939">
    <property type="entry name" value="Sialidases"/>
    <property type="match status" value="1"/>
</dbReference>
<dbReference type="SUPFAM" id="SSF49373">
    <property type="entry name" value="Invasin/intimin cell-adhesion fragments"/>
    <property type="match status" value="1"/>
</dbReference>
<dbReference type="Pfam" id="PF02368">
    <property type="entry name" value="Big_2"/>
    <property type="match status" value="1"/>
</dbReference>
<dbReference type="PANTHER" id="PTHR43752">
    <property type="entry name" value="BNR/ASP-BOX REPEAT FAMILY PROTEIN"/>
    <property type="match status" value="1"/>
</dbReference>